<evidence type="ECO:0000313" key="3">
    <source>
        <dbReference type="Proteomes" id="UP000050949"/>
    </source>
</evidence>
<dbReference type="EMBL" id="AZFW01000074">
    <property type="protein sequence ID" value="KRM26431.1"/>
    <property type="molecule type" value="Genomic_DNA"/>
</dbReference>
<proteinExistence type="predicted"/>
<sequence length="72" mass="8006">MKHWQKLLVWLAIVAAVLVFRALIPSPPGILPITLLLFLYRLVDLVGSVALIAAVFTIAAMIRDGWQKSKTH</sequence>
<reference evidence="2 3" key="1">
    <citation type="journal article" date="2015" name="Genome Announc.">
        <title>Expanding the biotechnology potential of lactobacilli through comparative genomics of 213 strains and associated genera.</title>
        <authorList>
            <person name="Sun Z."/>
            <person name="Harris H.M."/>
            <person name="McCann A."/>
            <person name="Guo C."/>
            <person name="Argimon S."/>
            <person name="Zhang W."/>
            <person name="Yang X."/>
            <person name="Jeffery I.B."/>
            <person name="Cooney J.C."/>
            <person name="Kagawa T.F."/>
            <person name="Liu W."/>
            <person name="Song Y."/>
            <person name="Salvetti E."/>
            <person name="Wrobel A."/>
            <person name="Rasinkangas P."/>
            <person name="Parkhill J."/>
            <person name="Rea M.C."/>
            <person name="O'Sullivan O."/>
            <person name="Ritari J."/>
            <person name="Douillard F.P."/>
            <person name="Paul Ross R."/>
            <person name="Yang R."/>
            <person name="Briner A.E."/>
            <person name="Felis G.E."/>
            <person name="de Vos W.M."/>
            <person name="Barrangou R."/>
            <person name="Klaenhammer T.R."/>
            <person name="Caufield P.W."/>
            <person name="Cui Y."/>
            <person name="Zhang H."/>
            <person name="O'Toole P.W."/>
        </authorList>
    </citation>
    <scope>NUCLEOTIDE SEQUENCE [LARGE SCALE GENOMIC DNA]</scope>
    <source>
        <strain evidence="2 3">DSM 16991</strain>
    </source>
</reference>
<evidence type="ECO:0000256" key="1">
    <source>
        <dbReference type="SAM" id="Phobius"/>
    </source>
</evidence>
<dbReference type="AlphaFoldDB" id="A0A0R1X894"/>
<protein>
    <submittedName>
        <fullName evidence="2">Uncharacterized protein</fullName>
    </submittedName>
</protein>
<comment type="caution">
    <text evidence="2">The sequence shown here is derived from an EMBL/GenBank/DDBJ whole genome shotgun (WGS) entry which is preliminary data.</text>
</comment>
<organism evidence="2 3">
    <name type="scientific">Schleiferilactobacillus harbinensis DSM 16991</name>
    <dbReference type="NCBI Taxonomy" id="1122147"/>
    <lineage>
        <taxon>Bacteria</taxon>
        <taxon>Bacillati</taxon>
        <taxon>Bacillota</taxon>
        <taxon>Bacilli</taxon>
        <taxon>Lactobacillales</taxon>
        <taxon>Lactobacillaceae</taxon>
        <taxon>Schleiferilactobacillus</taxon>
    </lineage>
</organism>
<dbReference type="RefSeq" id="WP_027829421.1">
    <property type="nucleotide sequence ID" value="NZ_AUEH01000059.1"/>
</dbReference>
<dbReference type="PATRIC" id="fig|1122147.4.peg.20"/>
<gene>
    <name evidence="2" type="ORF">FC91_GL000021</name>
</gene>
<keyword evidence="1" id="KW-0472">Membrane</keyword>
<feature type="transmembrane region" description="Helical" evidence="1">
    <location>
        <begin position="38"/>
        <end position="62"/>
    </location>
</feature>
<accession>A0A0R1X894</accession>
<dbReference type="Proteomes" id="UP000050949">
    <property type="component" value="Unassembled WGS sequence"/>
</dbReference>
<keyword evidence="1" id="KW-1133">Transmembrane helix</keyword>
<keyword evidence="1" id="KW-0812">Transmembrane</keyword>
<evidence type="ECO:0000313" key="2">
    <source>
        <dbReference type="EMBL" id="KRM26431.1"/>
    </source>
</evidence>
<name>A0A0R1X894_9LACO</name>